<proteinExistence type="predicted"/>
<organism evidence="1 2">
    <name type="scientific">Bordetella ansorpii</name>
    <dbReference type="NCBI Taxonomy" id="288768"/>
    <lineage>
        <taxon>Bacteria</taxon>
        <taxon>Pseudomonadati</taxon>
        <taxon>Pseudomonadota</taxon>
        <taxon>Betaproteobacteria</taxon>
        <taxon>Burkholderiales</taxon>
        <taxon>Alcaligenaceae</taxon>
        <taxon>Bordetella</taxon>
    </lineage>
</organism>
<name>A0A157S566_9BORD</name>
<sequence length="162" mass="18522">MSEDDTARWRKSDPCAVTEEIRRDLEKQNIKLDIAFIRKVTKDAADLQARLIELKKSQPKQQEAFKERRRLIQERATLRAKIFNARQAFATTMSGNLAAAVVDYRVKFQFYEGLLSPEMEDLIKTTMNWRTSQVPRAGLIAARISPAQLLVAVNAKNTSVLE</sequence>
<dbReference type="Proteomes" id="UP000076848">
    <property type="component" value="Unassembled WGS sequence"/>
</dbReference>
<dbReference type="EMBL" id="FKIF01000001">
    <property type="protein sequence ID" value="SAI65560.1"/>
    <property type="molecule type" value="Genomic_DNA"/>
</dbReference>
<dbReference type="RefSeq" id="WP_066122761.1">
    <property type="nucleotide sequence ID" value="NZ_FKIF01000001.1"/>
</dbReference>
<dbReference type="STRING" id="288768.SAMEA3906486_00303"/>
<protein>
    <submittedName>
        <fullName evidence="1">Uncharacterized protein</fullName>
    </submittedName>
</protein>
<gene>
    <name evidence="1" type="ORF">SAMEA3906486_00303</name>
</gene>
<evidence type="ECO:0000313" key="2">
    <source>
        <dbReference type="Proteomes" id="UP000076848"/>
    </source>
</evidence>
<accession>A0A157S566</accession>
<reference evidence="1 2" key="1">
    <citation type="submission" date="2016-04" db="EMBL/GenBank/DDBJ databases">
        <authorList>
            <consortium name="Pathogen Informatics"/>
        </authorList>
    </citation>
    <scope>NUCLEOTIDE SEQUENCE [LARGE SCALE GENOMIC DNA]</scope>
    <source>
        <strain evidence="1 2">H050680373</strain>
    </source>
</reference>
<evidence type="ECO:0000313" key="1">
    <source>
        <dbReference type="EMBL" id="SAI65560.1"/>
    </source>
</evidence>
<dbReference type="OrthoDB" id="9791620at2"/>
<keyword evidence="2" id="KW-1185">Reference proteome</keyword>
<dbReference type="AlphaFoldDB" id="A0A157S566"/>